<dbReference type="InterPro" id="IPR026213">
    <property type="entry name" value="GRINL1"/>
</dbReference>
<proteinExistence type="predicted"/>
<evidence type="ECO:0000313" key="3">
    <source>
        <dbReference type="Proteomes" id="UP001168990"/>
    </source>
</evidence>
<dbReference type="GO" id="GO:0003711">
    <property type="term" value="F:transcription elongation factor activity"/>
    <property type="evidence" value="ECO:0007669"/>
    <property type="project" value="InterPro"/>
</dbReference>
<evidence type="ECO:0000313" key="2">
    <source>
        <dbReference type="EMBL" id="KAK0173820.1"/>
    </source>
</evidence>
<organism evidence="2 3">
    <name type="scientific">Microctonus aethiopoides</name>
    <dbReference type="NCBI Taxonomy" id="144406"/>
    <lineage>
        <taxon>Eukaryota</taxon>
        <taxon>Metazoa</taxon>
        <taxon>Ecdysozoa</taxon>
        <taxon>Arthropoda</taxon>
        <taxon>Hexapoda</taxon>
        <taxon>Insecta</taxon>
        <taxon>Pterygota</taxon>
        <taxon>Neoptera</taxon>
        <taxon>Endopterygota</taxon>
        <taxon>Hymenoptera</taxon>
        <taxon>Apocrita</taxon>
        <taxon>Ichneumonoidea</taxon>
        <taxon>Braconidae</taxon>
        <taxon>Euphorinae</taxon>
        <taxon>Microctonus</taxon>
    </lineage>
</organism>
<dbReference type="EMBL" id="JAQQBS010000002">
    <property type="protein sequence ID" value="KAK0173820.1"/>
    <property type="molecule type" value="Genomic_DNA"/>
</dbReference>
<comment type="caution">
    <text evidence="2">The sequence shown here is derived from an EMBL/GenBank/DDBJ whole genome shotgun (WGS) entry which is preliminary data.</text>
</comment>
<feature type="region of interest" description="Disordered" evidence="1">
    <location>
        <begin position="280"/>
        <end position="323"/>
    </location>
</feature>
<accession>A0AA39FQ76</accession>
<reference evidence="2" key="2">
    <citation type="submission" date="2023-03" db="EMBL/GenBank/DDBJ databases">
        <authorList>
            <person name="Inwood S.N."/>
            <person name="Skelly J.G."/>
            <person name="Guhlin J."/>
            <person name="Harrop T.W.R."/>
            <person name="Goldson S.G."/>
            <person name="Dearden P.K."/>
        </authorList>
    </citation>
    <scope>NUCLEOTIDE SEQUENCE</scope>
    <source>
        <strain evidence="2">Irish</strain>
        <tissue evidence="2">Whole body</tissue>
    </source>
</reference>
<sequence length="323" mass="36999">MNEKIIKKIPGEIAPVKKDSQGYIDGLENKTMVELEDILLRQNKLLANKSFILKLPDRGEKILKFRDKVQNEIAHRDEMEKASRLLSRLNIVSEGKNAINDLEWTGKYDGKSTQIVELDMDEELEPLKILAQPTGAGVHKKKIIKLQPEESLITPEDLIEIESFKNEPPVLEHVKYIIDKVEKSDDGETNKKQSFKPYKTTLTDVHDPMKEKLRKKHNRWEITAATPPLIEHGASQMLSLDESLKLQENYFKKLKEIQAKHAIEQLTRHMDTYNIGEIPINVGPYRTTDQTSNDSNSTHEEDEVYDDDGDDDKAGTVVFSVDK</sequence>
<dbReference type="Proteomes" id="UP001168990">
    <property type="component" value="Unassembled WGS sequence"/>
</dbReference>
<name>A0AA39FQ76_9HYME</name>
<dbReference type="PANTHER" id="PTHR23171">
    <property type="entry name" value="GDOWN1"/>
    <property type="match status" value="1"/>
</dbReference>
<dbReference type="AlphaFoldDB" id="A0AA39FQ76"/>
<keyword evidence="3" id="KW-1185">Reference proteome</keyword>
<evidence type="ECO:0000256" key="1">
    <source>
        <dbReference type="SAM" id="MobiDB-lite"/>
    </source>
</evidence>
<dbReference type="InterPro" id="IPR051375">
    <property type="entry name" value="Tuftelin_GRINL1A/MYZAP/CCD68"/>
</dbReference>
<gene>
    <name evidence="2" type="ORF">PV328_006963</name>
</gene>
<evidence type="ECO:0008006" key="4">
    <source>
        <dbReference type="Google" id="ProtNLM"/>
    </source>
</evidence>
<dbReference type="Pfam" id="PF15328">
    <property type="entry name" value="GCOM2"/>
    <property type="match status" value="1"/>
</dbReference>
<dbReference type="GO" id="GO:0005634">
    <property type="term" value="C:nucleus"/>
    <property type="evidence" value="ECO:0007669"/>
    <property type="project" value="InterPro"/>
</dbReference>
<dbReference type="GO" id="GO:0006368">
    <property type="term" value="P:transcription elongation by RNA polymerase II"/>
    <property type="evidence" value="ECO:0007669"/>
    <property type="project" value="InterPro"/>
</dbReference>
<protein>
    <recommendedName>
        <fullName evidence="4">DNA-directed RNA polymerase II subunit GRINL1A</fullName>
    </recommendedName>
</protein>
<dbReference type="PANTHER" id="PTHR23171:SF13">
    <property type="entry name" value="DNA-DIRECTED RNA POLYMERASE II SUBUNIT GRINL1A"/>
    <property type="match status" value="1"/>
</dbReference>
<feature type="compositionally biased region" description="Low complexity" evidence="1">
    <location>
        <begin position="287"/>
        <end position="296"/>
    </location>
</feature>
<dbReference type="PRINTS" id="PR02085">
    <property type="entry name" value="POLR2GRINL1"/>
</dbReference>
<reference evidence="2" key="1">
    <citation type="journal article" date="2023" name="bioRxiv">
        <title>Scaffold-level genome assemblies of two parasitoid biocontrol wasps reveal the parthenogenesis mechanism and an associated novel virus.</title>
        <authorList>
            <person name="Inwood S."/>
            <person name="Skelly J."/>
            <person name="Guhlin J."/>
            <person name="Harrop T."/>
            <person name="Goldson S."/>
            <person name="Dearden P."/>
        </authorList>
    </citation>
    <scope>NUCLEOTIDE SEQUENCE</scope>
    <source>
        <strain evidence="2">Irish</strain>
        <tissue evidence="2">Whole body</tissue>
    </source>
</reference>
<feature type="compositionally biased region" description="Acidic residues" evidence="1">
    <location>
        <begin position="300"/>
        <end position="311"/>
    </location>
</feature>